<dbReference type="EMBL" id="JBBKZU010000002">
    <property type="protein sequence ID" value="MEJ8810757.1"/>
    <property type="molecule type" value="Genomic_DNA"/>
</dbReference>
<accession>A0ABU8VAS1</accession>
<dbReference type="InterPro" id="IPR029154">
    <property type="entry name" value="HIBADH-like_NADP-bd"/>
</dbReference>
<evidence type="ECO:0000256" key="1">
    <source>
        <dbReference type="ARBA" id="ARBA00023002"/>
    </source>
</evidence>
<name>A0ABU8VAS1_9BURK</name>
<evidence type="ECO:0000313" key="6">
    <source>
        <dbReference type="Proteomes" id="UP001365846"/>
    </source>
</evidence>
<dbReference type="RefSeq" id="WP_340356067.1">
    <property type="nucleotide sequence ID" value="NZ_JBBKZU010000002.1"/>
</dbReference>
<dbReference type="EC" id="1.1.-.-" evidence="5"/>
<dbReference type="InterPro" id="IPR015815">
    <property type="entry name" value="HIBADH-related"/>
</dbReference>
<dbReference type="PANTHER" id="PTHR43060">
    <property type="entry name" value="3-HYDROXYISOBUTYRATE DEHYDROGENASE-LIKE 1, MITOCHONDRIAL-RELATED"/>
    <property type="match status" value="1"/>
</dbReference>
<proteinExistence type="predicted"/>
<dbReference type="PIRSF" id="PIRSF000103">
    <property type="entry name" value="HIBADH"/>
    <property type="match status" value="1"/>
</dbReference>
<dbReference type="PANTHER" id="PTHR43060:SF15">
    <property type="entry name" value="3-HYDROXYISOBUTYRATE DEHYDROGENASE-LIKE 1, MITOCHONDRIAL-RELATED"/>
    <property type="match status" value="1"/>
</dbReference>
<evidence type="ECO:0000259" key="3">
    <source>
        <dbReference type="Pfam" id="PF03446"/>
    </source>
</evidence>
<sequence>MKNIGMVGIGMMGHGIASNIVKRDFKLGVFEHPGNQPLDGLKAAGATTFTSLKALAAQSDAIILVLTGSPQVEAVLQGADGILEGLRPGTVVIDCSTAIPSSSARMANAVEAAGGRFLDSPMTRTPKEAAEGRLNLLVGGDEALLAECLPLLKCFAENITHVGPVGAGHSMKLLHNYVSLGMVTLLSEAAACAQRNGVAPAAFVDVLAKGGGGGIALERLKPFLLSADVSGLRFSIANARKDLDYYNTMATDAGTHKAIAAAVLVTLEQALARAPEALVPELPEILGRT</sequence>
<dbReference type="SUPFAM" id="SSF51735">
    <property type="entry name" value="NAD(P)-binding Rossmann-fold domains"/>
    <property type="match status" value="1"/>
</dbReference>
<evidence type="ECO:0000313" key="5">
    <source>
        <dbReference type="EMBL" id="MEJ8810757.1"/>
    </source>
</evidence>
<evidence type="ECO:0000256" key="2">
    <source>
        <dbReference type="ARBA" id="ARBA00023027"/>
    </source>
</evidence>
<dbReference type="Pfam" id="PF14833">
    <property type="entry name" value="NAD_binding_11"/>
    <property type="match status" value="1"/>
</dbReference>
<evidence type="ECO:0000259" key="4">
    <source>
        <dbReference type="Pfam" id="PF14833"/>
    </source>
</evidence>
<dbReference type="Pfam" id="PF03446">
    <property type="entry name" value="NAD_binding_2"/>
    <property type="match status" value="1"/>
</dbReference>
<protein>
    <submittedName>
        <fullName evidence="5">NAD(P)-dependent oxidoreductase</fullName>
        <ecNumber evidence="5">1.1.-.-</ecNumber>
    </submittedName>
</protein>
<feature type="domain" description="6-phosphogluconate dehydrogenase NADP-binding" evidence="3">
    <location>
        <begin position="3"/>
        <end position="163"/>
    </location>
</feature>
<dbReference type="Proteomes" id="UP001365846">
    <property type="component" value="Unassembled WGS sequence"/>
</dbReference>
<keyword evidence="6" id="KW-1185">Reference proteome</keyword>
<dbReference type="InterPro" id="IPR036291">
    <property type="entry name" value="NAD(P)-bd_dom_sf"/>
</dbReference>
<dbReference type="GO" id="GO:0016491">
    <property type="term" value="F:oxidoreductase activity"/>
    <property type="evidence" value="ECO:0007669"/>
    <property type="project" value="UniProtKB-KW"/>
</dbReference>
<comment type="caution">
    <text evidence="5">The sequence shown here is derived from an EMBL/GenBank/DDBJ whole genome shotgun (WGS) entry which is preliminary data.</text>
</comment>
<dbReference type="InterPro" id="IPR013328">
    <property type="entry name" value="6PGD_dom2"/>
</dbReference>
<reference evidence="5 6" key="1">
    <citation type="submission" date="2024-03" db="EMBL/GenBank/DDBJ databases">
        <title>Novel species of the genus Variovorax.</title>
        <authorList>
            <person name="Liu Q."/>
            <person name="Xin Y.-H."/>
        </authorList>
    </citation>
    <scope>NUCLEOTIDE SEQUENCE [LARGE SCALE GENOMIC DNA]</scope>
    <source>
        <strain evidence="5 6">KACC 18899</strain>
    </source>
</reference>
<feature type="domain" description="3-hydroxyisobutyrate dehydrogenase-like NAD-binding" evidence="4">
    <location>
        <begin position="166"/>
        <end position="272"/>
    </location>
</feature>
<dbReference type="Gene3D" id="3.40.50.720">
    <property type="entry name" value="NAD(P)-binding Rossmann-like Domain"/>
    <property type="match status" value="1"/>
</dbReference>
<dbReference type="InterPro" id="IPR008927">
    <property type="entry name" value="6-PGluconate_DH-like_C_sf"/>
</dbReference>
<gene>
    <name evidence="5" type="ORF">WKW77_06735</name>
</gene>
<organism evidence="5 6">
    <name type="scientific">Variovorax ureilyticus</name>
    <dbReference type="NCBI Taxonomy" id="1836198"/>
    <lineage>
        <taxon>Bacteria</taxon>
        <taxon>Pseudomonadati</taxon>
        <taxon>Pseudomonadota</taxon>
        <taxon>Betaproteobacteria</taxon>
        <taxon>Burkholderiales</taxon>
        <taxon>Comamonadaceae</taxon>
        <taxon>Variovorax</taxon>
    </lineage>
</organism>
<dbReference type="Gene3D" id="1.10.1040.10">
    <property type="entry name" value="N-(1-d-carboxylethyl)-l-norvaline Dehydrogenase, domain 2"/>
    <property type="match status" value="1"/>
</dbReference>
<keyword evidence="2" id="KW-0520">NAD</keyword>
<dbReference type="InterPro" id="IPR006115">
    <property type="entry name" value="6PGDH_NADP-bd"/>
</dbReference>
<keyword evidence="1 5" id="KW-0560">Oxidoreductase</keyword>
<dbReference type="SUPFAM" id="SSF48179">
    <property type="entry name" value="6-phosphogluconate dehydrogenase C-terminal domain-like"/>
    <property type="match status" value="1"/>
</dbReference>